<feature type="region of interest" description="Disordered" evidence="10">
    <location>
        <begin position="624"/>
        <end position="657"/>
    </location>
</feature>
<feature type="compositionally biased region" description="Polar residues" evidence="10">
    <location>
        <begin position="734"/>
        <end position="754"/>
    </location>
</feature>
<evidence type="ECO:0000256" key="9">
    <source>
        <dbReference type="SAM" id="Coils"/>
    </source>
</evidence>
<evidence type="ECO:0000256" key="7">
    <source>
        <dbReference type="ARBA" id="ARBA00023054"/>
    </source>
</evidence>
<protein>
    <recommendedName>
        <fullName evidence="3 8">Autophagy-related protein 11</fullName>
    </recommendedName>
</protein>
<dbReference type="Proteomes" id="UP001360560">
    <property type="component" value="Unassembled WGS sequence"/>
</dbReference>
<accession>A0AAV5QM06</accession>
<keyword evidence="14" id="KW-1185">Reference proteome</keyword>
<dbReference type="Pfam" id="PF10377">
    <property type="entry name" value="ATG11"/>
    <property type="match status" value="1"/>
</dbReference>
<organism evidence="13 14">
    <name type="scientific">Saccharomycopsis crataegensis</name>
    <dbReference type="NCBI Taxonomy" id="43959"/>
    <lineage>
        <taxon>Eukaryota</taxon>
        <taxon>Fungi</taxon>
        <taxon>Dikarya</taxon>
        <taxon>Ascomycota</taxon>
        <taxon>Saccharomycotina</taxon>
        <taxon>Saccharomycetes</taxon>
        <taxon>Saccharomycopsidaceae</taxon>
        <taxon>Saccharomycopsis</taxon>
    </lineage>
</organism>
<comment type="subunit">
    <text evidence="8">Homodimer.</text>
</comment>
<dbReference type="GO" id="GO:0005774">
    <property type="term" value="C:vacuolar membrane"/>
    <property type="evidence" value="ECO:0007669"/>
    <property type="project" value="UniProtKB-SubCell"/>
</dbReference>
<dbReference type="GO" id="GO:1903599">
    <property type="term" value="P:positive regulation of autophagy of mitochondrion"/>
    <property type="evidence" value="ECO:0007669"/>
    <property type="project" value="UniProtKB-UniRule"/>
</dbReference>
<evidence type="ECO:0000256" key="1">
    <source>
        <dbReference type="ARBA" id="ARBA00004148"/>
    </source>
</evidence>
<keyword evidence="6 8" id="KW-0072">Autophagy</keyword>
<feature type="domain" description="Autophagy-related protein 11 C-terminal" evidence="12">
    <location>
        <begin position="1265"/>
        <end position="1405"/>
    </location>
</feature>
<evidence type="ECO:0000313" key="13">
    <source>
        <dbReference type="EMBL" id="GMM35813.1"/>
    </source>
</evidence>
<dbReference type="InterPro" id="IPR040040">
    <property type="entry name" value="ATG11"/>
</dbReference>
<keyword evidence="4 8" id="KW-0813">Transport</keyword>
<comment type="caution">
    <text evidence="13">The sequence shown here is derived from an EMBL/GenBank/DDBJ whole genome shotgun (WGS) entry which is preliminary data.</text>
</comment>
<dbReference type="GO" id="GO:0015031">
    <property type="term" value="P:protein transport"/>
    <property type="evidence" value="ECO:0007669"/>
    <property type="project" value="UniProtKB-KW"/>
</dbReference>
<keyword evidence="5 8" id="KW-0653">Protein transport</keyword>
<dbReference type="GO" id="GO:0034727">
    <property type="term" value="P:piecemeal microautophagy of the nucleus"/>
    <property type="evidence" value="ECO:0007669"/>
    <property type="project" value="TreeGrafter"/>
</dbReference>
<evidence type="ECO:0000259" key="12">
    <source>
        <dbReference type="Pfam" id="PF10377"/>
    </source>
</evidence>
<dbReference type="GO" id="GO:0060090">
    <property type="term" value="F:molecular adaptor activity"/>
    <property type="evidence" value="ECO:0007669"/>
    <property type="project" value="TreeGrafter"/>
</dbReference>
<evidence type="ECO:0000256" key="6">
    <source>
        <dbReference type="ARBA" id="ARBA00023006"/>
    </source>
</evidence>
<evidence type="ECO:0000256" key="5">
    <source>
        <dbReference type="ARBA" id="ARBA00022927"/>
    </source>
</evidence>
<dbReference type="GO" id="GO:0000045">
    <property type="term" value="P:autophagosome assembly"/>
    <property type="evidence" value="ECO:0007669"/>
    <property type="project" value="UniProtKB-UniRule"/>
</dbReference>
<evidence type="ECO:0000256" key="10">
    <source>
        <dbReference type="SAM" id="MobiDB-lite"/>
    </source>
</evidence>
<keyword evidence="7 9" id="KW-0175">Coiled coil</keyword>
<proteinExistence type="inferred from homology"/>
<feature type="region of interest" description="Disordered" evidence="10">
    <location>
        <begin position="734"/>
        <end position="762"/>
    </location>
</feature>
<dbReference type="GO" id="GO:0061709">
    <property type="term" value="P:reticulophagy"/>
    <property type="evidence" value="ECO:0007669"/>
    <property type="project" value="TreeGrafter"/>
</dbReference>
<dbReference type="EMBL" id="BTFZ01000011">
    <property type="protein sequence ID" value="GMM35813.1"/>
    <property type="molecule type" value="Genomic_DNA"/>
</dbReference>
<feature type="domain" description="Autophagy protein ATG17-like" evidence="11">
    <location>
        <begin position="156"/>
        <end position="491"/>
    </location>
</feature>
<dbReference type="GO" id="GO:1990316">
    <property type="term" value="C:Atg1/ULK1 kinase complex"/>
    <property type="evidence" value="ECO:0007669"/>
    <property type="project" value="TreeGrafter"/>
</dbReference>
<dbReference type="GO" id="GO:0034045">
    <property type="term" value="C:phagophore assembly site membrane"/>
    <property type="evidence" value="ECO:0007669"/>
    <property type="project" value="UniProtKB-SubCell"/>
</dbReference>
<reference evidence="13 14" key="1">
    <citation type="journal article" date="2023" name="Elife">
        <title>Identification of key yeast species and microbe-microbe interactions impacting larval growth of Drosophila in the wild.</title>
        <authorList>
            <person name="Mure A."/>
            <person name="Sugiura Y."/>
            <person name="Maeda R."/>
            <person name="Honda K."/>
            <person name="Sakurai N."/>
            <person name="Takahashi Y."/>
            <person name="Watada M."/>
            <person name="Katoh T."/>
            <person name="Gotoh A."/>
            <person name="Gotoh Y."/>
            <person name="Taniguchi I."/>
            <person name="Nakamura K."/>
            <person name="Hayashi T."/>
            <person name="Katayama T."/>
            <person name="Uemura T."/>
            <person name="Hattori Y."/>
        </authorList>
    </citation>
    <scope>NUCLEOTIDE SEQUENCE [LARGE SCALE GENOMIC DNA]</scope>
    <source>
        <strain evidence="13 14">SC-9</strain>
    </source>
</reference>
<evidence type="ECO:0000256" key="3">
    <source>
        <dbReference type="ARBA" id="ARBA00013804"/>
    </source>
</evidence>
<evidence type="ECO:0000256" key="2">
    <source>
        <dbReference type="ARBA" id="ARBA00009729"/>
    </source>
</evidence>
<dbReference type="InterPro" id="IPR045326">
    <property type="entry name" value="ATG17-like_dom"/>
</dbReference>
<gene>
    <name evidence="13" type="ORF">DASC09_031380</name>
</gene>
<evidence type="ECO:0000259" key="11">
    <source>
        <dbReference type="Pfam" id="PF04108"/>
    </source>
</evidence>
<dbReference type="GO" id="GO:0019901">
    <property type="term" value="F:protein kinase binding"/>
    <property type="evidence" value="ECO:0007669"/>
    <property type="project" value="TreeGrafter"/>
</dbReference>
<comment type="subcellular location">
    <subcellularLocation>
        <location evidence="8">Preautophagosomal structure membrane</location>
        <topology evidence="8">Peripheral membrane protein</topology>
    </subcellularLocation>
    <subcellularLocation>
        <location evidence="1 8">Vacuole membrane</location>
        <topology evidence="1 8">Peripheral membrane protein</topology>
    </subcellularLocation>
    <text evidence="8">During pexophagy, accumulates in the vacuolar membrane region, where the peroxisomes contact the vacuole.</text>
</comment>
<dbReference type="GO" id="GO:0034517">
    <property type="term" value="P:ribophagy"/>
    <property type="evidence" value="ECO:0007669"/>
    <property type="project" value="TreeGrafter"/>
</dbReference>
<evidence type="ECO:0000256" key="4">
    <source>
        <dbReference type="ARBA" id="ARBA00022448"/>
    </source>
</evidence>
<keyword evidence="8" id="KW-0472">Membrane</keyword>
<keyword evidence="8" id="KW-0926">Vacuole</keyword>
<dbReference type="InterPro" id="IPR019460">
    <property type="entry name" value="Atg11_C"/>
</dbReference>
<feature type="coiled-coil region" evidence="9">
    <location>
        <begin position="794"/>
        <end position="1074"/>
    </location>
</feature>
<feature type="coiled-coil region" evidence="9">
    <location>
        <begin position="280"/>
        <end position="331"/>
    </location>
</feature>
<dbReference type="PANTHER" id="PTHR13222:SF1">
    <property type="entry name" value="RB1-INDUCIBLE COILED-COIL PROTEIN 1"/>
    <property type="match status" value="1"/>
</dbReference>
<dbReference type="GO" id="GO:0000422">
    <property type="term" value="P:autophagy of mitochondrion"/>
    <property type="evidence" value="ECO:0007669"/>
    <property type="project" value="TreeGrafter"/>
</dbReference>
<dbReference type="GeneID" id="90073788"/>
<evidence type="ECO:0000313" key="14">
    <source>
        <dbReference type="Proteomes" id="UP001360560"/>
    </source>
</evidence>
<evidence type="ECO:0000256" key="8">
    <source>
        <dbReference type="RuleBase" id="RU367075"/>
    </source>
</evidence>
<comment type="similarity">
    <text evidence="2 8">Belongs to the ATG11 family.</text>
</comment>
<dbReference type="Gene3D" id="1.10.287.1490">
    <property type="match status" value="1"/>
</dbReference>
<comment type="function">
    <text evidence="8">Involved in cytoplasm to vacuole transport (Cvt), pexophagy, mitophagy and nucleophagy. Recruits mitochondria for their selective degradation via autophagy (mitophagy) during starvation. Works as scaffold proteins that recruit ATG proteins to the pre-autophagosome (PAS), the site of vesicle/autophagosome formation. Required for the Cvt vesicles completion.</text>
</comment>
<dbReference type="Pfam" id="PF04108">
    <property type="entry name" value="ATG17_like"/>
    <property type="match status" value="1"/>
</dbReference>
<dbReference type="RefSeq" id="XP_064852809.1">
    <property type="nucleotide sequence ID" value="XM_064996737.1"/>
</dbReference>
<dbReference type="PANTHER" id="PTHR13222">
    <property type="entry name" value="RB1-INDUCIBLE COILED-COIL"/>
    <property type="match status" value="1"/>
</dbReference>
<name>A0AAV5QM06_9ASCO</name>
<sequence>MQNSIIELKVYSAHTGKMLTTNPYIFSNIQEFKDWVAEQFDIPLDSLLLLTPQGLKVKESVFHHAGEIFAFNKAANIKDQYNVANNNPGIIKEVEKSPYDFNNDVQIDKKNGNMEPERDIFYENSEVIRPIQSPLLDFNIQENQTDYRQLLSIITTNASWSTAVLSDSVFSEKNIHEKIGEISNIFRSLGITGKYLDLHLSEISNKFSLSNDLIASLEKNSLSGSWENYYSGLQNIHLFNDKQGNLASIISYEEIDRNANESISLSNQLGKKVTVIQTKLDSVRSERSTLEKKIEIFKQNSIIKNFNNLNLNDIVKQIKNLSKLLQQETKECIEIFPEYQTFTSEISIPKEQLSKLLKTISRHQQVYVPETLQLANDLYYLQLNLNALYKKLKITICEVVSKTNSIQANLADVRFGMKSMIKQIDDLQVIESNICTVIDLPLLYGIFLLENVRRIEWDKELKNIVGKTAENFSLINEKEVRLRKKWEKNYGLILKLLKLDNVFTLHNLSTVDLTTNKDETIKGLTLNVTRQDVADYISNLKDNNISEEAITILKNSLRDLNNQKVSLYSKFDGYLNFQISKDSNATDNELIQSYQTRIKKLESILHQHKYKNLNQWPLIFPQTAGGNGAAEHSRSRSPSNHNKREHHAQNTSSHDIMNKLNITSQRSLSTTSLNRVSTVTTVEKKSSPKVNNRKQSFGGMFGIKQRKASLLLNNGNIELTNSIVLLTENDNTQNRIMVNNDPSSPSSGKNNRSYSLGEESVKSDEADLDTEYIRVKTSEWNTLKNKNNELFVQNSDLLAENQKNNEEIKLLKQKSNNLVQELEGQNIQLKKCSEQENLINRLNNENSDLNQEIDDIVGKLKATQFELDTKTEKVSENFKIIDKLKKALSEAANNLERQKEQSSAIKNDLLSTKKELHEIHQKSDKSENRLKILSRDFEKATEKVNSLKEQNIDHVNMIQSLEADLVKHQDQLKNANVADSRAEIELLEKQIAQKNEEITAVNENFQKLKVEFQDIGSVKNDLLANMHAKEEEFSRERNSTSKEISELKAKVEGLEDNEDILDNLNKELALKNSNLVNIVIKLIDIISNFRTKLHELSSLLFDNFKLICSCFEAIGLLITKNDLIPDSVLLSNDIVKLGESFIGKDSDKGIRILRVKGLRNKTKSKEDLIYSKPVSPLIQVVENKIDWIGCKEIFEIDGDDFSKHEGAATNENGILNMVSSSVVDIDRIVNEATSLIENFNNNADFEKNYFNFITSIVVDYNLIYTSMAKRFGDIEHLAKKLQKETKSNKEEIRKLLGDSRGKIAVKNFKPGDLVLFLPTRDGDTSKDDGENNSTINQPWAAFNIGSPHYFLKENNNINLNSRDWMVSRILSINEFRINSKNFDDLEENPFRLSQGVTWYLIDAKEELSDSLT</sequence>